<dbReference type="InterPro" id="IPR001012">
    <property type="entry name" value="UBX_dom"/>
</dbReference>
<gene>
    <name evidence="2" type="ORF">GE061_012017</name>
</gene>
<dbReference type="Proteomes" id="UP000466442">
    <property type="component" value="Unassembled WGS sequence"/>
</dbReference>
<name>A0A8S9XV83_APOLU</name>
<dbReference type="OrthoDB" id="49605at2759"/>
<reference evidence="2" key="1">
    <citation type="journal article" date="2021" name="Mol. Ecol. Resour.">
        <title>Apolygus lucorum genome provides insights into omnivorousness and mesophyll feeding.</title>
        <authorList>
            <person name="Liu Y."/>
            <person name="Liu H."/>
            <person name="Wang H."/>
            <person name="Huang T."/>
            <person name="Liu B."/>
            <person name="Yang B."/>
            <person name="Yin L."/>
            <person name="Li B."/>
            <person name="Zhang Y."/>
            <person name="Zhang S."/>
            <person name="Jiang F."/>
            <person name="Zhang X."/>
            <person name="Ren Y."/>
            <person name="Wang B."/>
            <person name="Wang S."/>
            <person name="Lu Y."/>
            <person name="Wu K."/>
            <person name="Fan W."/>
            <person name="Wang G."/>
        </authorList>
    </citation>
    <scope>NUCLEOTIDE SEQUENCE</scope>
    <source>
        <strain evidence="2">12Hb</strain>
    </source>
</reference>
<dbReference type="SUPFAM" id="SSF54236">
    <property type="entry name" value="Ubiquitin-like"/>
    <property type="match status" value="1"/>
</dbReference>
<dbReference type="CDD" id="cd16119">
    <property type="entry name" value="UBX_UBXN6"/>
    <property type="match status" value="1"/>
</dbReference>
<accession>A0A8S9XV83</accession>
<dbReference type="PROSITE" id="PS50033">
    <property type="entry name" value="UBX"/>
    <property type="match status" value="1"/>
</dbReference>
<dbReference type="EMBL" id="WIXP02000004">
    <property type="protein sequence ID" value="KAF6211505.1"/>
    <property type="molecule type" value="Genomic_DNA"/>
</dbReference>
<dbReference type="Pfam" id="PF00789">
    <property type="entry name" value="UBX"/>
    <property type="match status" value="1"/>
</dbReference>
<feature type="domain" description="UBX" evidence="1">
    <location>
        <begin position="29"/>
        <end position="105"/>
    </location>
</feature>
<evidence type="ECO:0000313" key="3">
    <source>
        <dbReference type="Proteomes" id="UP000466442"/>
    </source>
</evidence>
<dbReference type="PANTHER" id="PTHR23153:SF38">
    <property type="entry name" value="UBX DOMAIN-CONTAINING PROTEIN 6"/>
    <property type="match status" value="1"/>
</dbReference>
<comment type="caution">
    <text evidence="2">The sequence shown here is derived from an EMBL/GenBank/DDBJ whole genome shotgun (WGS) entry which is preliminary data.</text>
</comment>
<keyword evidence="3" id="KW-1185">Reference proteome</keyword>
<dbReference type="GO" id="GO:0005737">
    <property type="term" value="C:cytoplasm"/>
    <property type="evidence" value="ECO:0007669"/>
    <property type="project" value="TreeGrafter"/>
</dbReference>
<dbReference type="PANTHER" id="PTHR23153">
    <property type="entry name" value="UBX-RELATED"/>
    <property type="match status" value="1"/>
</dbReference>
<dbReference type="SMART" id="SM00166">
    <property type="entry name" value="UBX"/>
    <property type="match status" value="1"/>
</dbReference>
<dbReference type="Gene3D" id="3.10.20.90">
    <property type="entry name" value="Phosphatidylinositol 3-kinase Catalytic Subunit, Chain A, domain 1"/>
    <property type="match status" value="1"/>
</dbReference>
<dbReference type="AlphaFoldDB" id="A0A8S9XV83"/>
<dbReference type="InterPro" id="IPR029071">
    <property type="entry name" value="Ubiquitin-like_domsf"/>
</dbReference>
<evidence type="ECO:0000313" key="2">
    <source>
        <dbReference type="EMBL" id="KAF6211505.1"/>
    </source>
</evidence>
<protein>
    <recommendedName>
        <fullName evidence="1">UBX domain-containing protein</fullName>
    </recommendedName>
</protein>
<evidence type="ECO:0000259" key="1">
    <source>
        <dbReference type="PROSITE" id="PS50033"/>
    </source>
</evidence>
<organism evidence="2 3">
    <name type="scientific">Apolygus lucorum</name>
    <name type="common">Small green plant bug</name>
    <name type="synonym">Lygocoris lucorum</name>
    <dbReference type="NCBI Taxonomy" id="248454"/>
    <lineage>
        <taxon>Eukaryota</taxon>
        <taxon>Metazoa</taxon>
        <taxon>Ecdysozoa</taxon>
        <taxon>Arthropoda</taxon>
        <taxon>Hexapoda</taxon>
        <taxon>Insecta</taxon>
        <taxon>Pterygota</taxon>
        <taxon>Neoptera</taxon>
        <taxon>Paraneoptera</taxon>
        <taxon>Hemiptera</taxon>
        <taxon>Heteroptera</taxon>
        <taxon>Panheteroptera</taxon>
        <taxon>Cimicomorpha</taxon>
        <taxon>Miridae</taxon>
        <taxon>Mirini</taxon>
        <taxon>Apolygus</taxon>
    </lineage>
</organism>
<sequence>MQNRSERMETLMQLRTKAMREKEEQRELKKYRYTLIRVRFPDGILLQGTFNVYEKARSVREFVLENLSCEGEFSLKNALGQEITSEDEDSTLLELKLVPAVLLTFAWRQPDAPASFLSPEALQLLQSA</sequence>
<proteinExistence type="predicted"/>